<keyword evidence="3" id="KW-1185">Reference proteome</keyword>
<evidence type="ECO:0000313" key="3">
    <source>
        <dbReference type="Proteomes" id="UP000642094"/>
    </source>
</evidence>
<gene>
    <name evidence="2" type="ORF">H6F41_01055</name>
</gene>
<feature type="transmembrane region" description="Helical" evidence="1">
    <location>
        <begin position="125"/>
        <end position="145"/>
    </location>
</feature>
<sequence length="174" mass="19257">MPLWIVATALSYSIGGFISGFVTDYIAGDLGVWSSFAVMSMTMGMAQWLVIRKQLRKQLDGMGWLWATLIGGTVGGRISMMASFQLAITYGDAIDLVAIYACLRGMSTGLAQWFLLKKRFNHAEWWILATTVSWYASVMLGRLLIRDLGYFLTLTIGAVYGLLTGIMFLLLLSD</sequence>
<name>A0ABR7ZT47_9CYAN</name>
<dbReference type="EMBL" id="JACJQB010000001">
    <property type="protein sequence ID" value="MBD2186729.1"/>
    <property type="molecule type" value="Genomic_DNA"/>
</dbReference>
<protein>
    <recommendedName>
        <fullName evidence="4">Membrane transporter protein</fullName>
    </recommendedName>
</protein>
<organism evidence="2 3">
    <name type="scientific">Pseudanabaena mucicola FACHB-723</name>
    <dbReference type="NCBI Taxonomy" id="2692860"/>
    <lineage>
        <taxon>Bacteria</taxon>
        <taxon>Bacillati</taxon>
        <taxon>Cyanobacteriota</taxon>
        <taxon>Cyanophyceae</taxon>
        <taxon>Pseudanabaenales</taxon>
        <taxon>Pseudanabaenaceae</taxon>
        <taxon>Pseudanabaena</taxon>
    </lineage>
</organism>
<dbReference type="RefSeq" id="WP_190401605.1">
    <property type="nucleotide sequence ID" value="NZ_JACJQB010000001.1"/>
</dbReference>
<proteinExistence type="predicted"/>
<evidence type="ECO:0000313" key="2">
    <source>
        <dbReference type="EMBL" id="MBD2186729.1"/>
    </source>
</evidence>
<comment type="caution">
    <text evidence="2">The sequence shown here is derived from an EMBL/GenBank/DDBJ whole genome shotgun (WGS) entry which is preliminary data.</text>
</comment>
<feature type="transmembrane region" description="Helical" evidence="1">
    <location>
        <begin position="151"/>
        <end position="172"/>
    </location>
</feature>
<dbReference type="Proteomes" id="UP000642094">
    <property type="component" value="Unassembled WGS sequence"/>
</dbReference>
<reference evidence="2 3" key="1">
    <citation type="journal article" date="2020" name="ISME J.">
        <title>Comparative genomics reveals insights into cyanobacterial evolution and habitat adaptation.</title>
        <authorList>
            <person name="Chen M.Y."/>
            <person name="Teng W.K."/>
            <person name="Zhao L."/>
            <person name="Hu C.X."/>
            <person name="Zhou Y.K."/>
            <person name="Han B.P."/>
            <person name="Song L.R."/>
            <person name="Shu W.S."/>
        </authorList>
    </citation>
    <scope>NUCLEOTIDE SEQUENCE [LARGE SCALE GENOMIC DNA]</scope>
    <source>
        <strain evidence="2 3">FACHB-723</strain>
    </source>
</reference>
<accession>A0ABR7ZT47</accession>
<feature type="transmembrane region" description="Helical" evidence="1">
    <location>
        <begin position="31"/>
        <end position="51"/>
    </location>
</feature>
<feature type="transmembrane region" description="Helical" evidence="1">
    <location>
        <begin position="96"/>
        <end position="116"/>
    </location>
</feature>
<evidence type="ECO:0000256" key="1">
    <source>
        <dbReference type="SAM" id="Phobius"/>
    </source>
</evidence>
<keyword evidence="1" id="KW-1133">Transmembrane helix</keyword>
<evidence type="ECO:0008006" key="4">
    <source>
        <dbReference type="Google" id="ProtNLM"/>
    </source>
</evidence>
<feature type="transmembrane region" description="Helical" evidence="1">
    <location>
        <begin position="63"/>
        <end position="84"/>
    </location>
</feature>
<keyword evidence="1" id="KW-0472">Membrane</keyword>
<keyword evidence="1" id="KW-0812">Transmembrane</keyword>